<keyword evidence="2" id="KW-1185">Reference proteome</keyword>
<dbReference type="STRING" id="443254.Marpi_0736"/>
<reference evidence="1 2" key="1">
    <citation type="journal article" date="2012" name="J. Bacteriol.">
        <title>Complete Genome Sequence of the Thermophilic, Piezophilic, Heterotrophic Bacterium Marinitoga piezophila KA3.</title>
        <authorList>
            <person name="Lucas S."/>
            <person name="Han J."/>
            <person name="Lapidus A."/>
            <person name="Cheng J.F."/>
            <person name="Goodwin L.A."/>
            <person name="Pitluck S."/>
            <person name="Peters L."/>
            <person name="Mikhailova N."/>
            <person name="Teshima H."/>
            <person name="Detter J.C."/>
            <person name="Han C."/>
            <person name="Tapia R."/>
            <person name="Land M."/>
            <person name="Hauser L."/>
            <person name="Kyrpides N.C."/>
            <person name="Ivanova N."/>
            <person name="Pagani I."/>
            <person name="Vannier P."/>
            <person name="Oger P."/>
            <person name="Bartlett D.H."/>
            <person name="Noll K.M."/>
            <person name="Woyke T."/>
            <person name="Jebbar M."/>
        </authorList>
    </citation>
    <scope>NUCLEOTIDE SEQUENCE [LARGE SCALE GENOMIC DNA]</scope>
    <source>
        <strain evidence="2">DSM 14283 / JCM 11233 / KA3</strain>
    </source>
</reference>
<dbReference type="HOGENOM" id="CLU_3253820_0_0_0"/>
<dbReference type="Proteomes" id="UP000007161">
    <property type="component" value="Chromosome"/>
</dbReference>
<dbReference type="AlphaFoldDB" id="H2J6I1"/>
<name>H2J6I1_MARPK</name>
<dbReference type="EMBL" id="CP003257">
    <property type="protein sequence ID" value="AEX85166.1"/>
    <property type="molecule type" value="Genomic_DNA"/>
</dbReference>
<gene>
    <name evidence="1" type="ordered locus">Marpi_0736</name>
</gene>
<protein>
    <submittedName>
        <fullName evidence="1">Uncharacterized protein</fullName>
    </submittedName>
</protein>
<evidence type="ECO:0000313" key="1">
    <source>
        <dbReference type="EMBL" id="AEX85166.1"/>
    </source>
</evidence>
<sequence length="42" mass="5067">MSKMRFLLIVNGRETKEDKLYDGYSYGNDRILMLNIIKWLID</sequence>
<accession>H2J6I1</accession>
<reference evidence="2" key="2">
    <citation type="submission" date="2012-01" db="EMBL/GenBank/DDBJ databases">
        <title>Complete sequence of chromosome of Marinitoga piezophila KA3.</title>
        <authorList>
            <person name="Lucas S."/>
            <person name="Han J."/>
            <person name="Lapidus A."/>
            <person name="Cheng J.-F."/>
            <person name="Goodwin L."/>
            <person name="Pitluck S."/>
            <person name="Peters L."/>
            <person name="Mikhailova N."/>
            <person name="Teshima H."/>
            <person name="Detter J.C."/>
            <person name="Han C."/>
            <person name="Tapia R."/>
            <person name="Land M."/>
            <person name="Hauser L."/>
            <person name="Kyrpides N."/>
            <person name="Ivanova N."/>
            <person name="Pagani I."/>
            <person name="Jebbar M."/>
            <person name="Vannier P."/>
            <person name="Oger P."/>
            <person name="Cario A."/>
            <person name="Bartlett D."/>
            <person name="Noll K.M."/>
            <person name="Woyke T."/>
        </authorList>
    </citation>
    <scope>NUCLEOTIDE SEQUENCE [LARGE SCALE GENOMIC DNA]</scope>
    <source>
        <strain evidence="2">DSM 14283 / JCM 11233 / KA3</strain>
    </source>
</reference>
<dbReference type="KEGG" id="mpz:Marpi_0736"/>
<proteinExistence type="predicted"/>
<evidence type="ECO:0000313" key="2">
    <source>
        <dbReference type="Proteomes" id="UP000007161"/>
    </source>
</evidence>
<dbReference type="RefSeq" id="WP_014296238.1">
    <property type="nucleotide sequence ID" value="NC_016751.1"/>
</dbReference>
<organism evidence="1 2">
    <name type="scientific">Marinitoga piezophila (strain DSM 14283 / JCM 11233 / KA3)</name>
    <dbReference type="NCBI Taxonomy" id="443254"/>
    <lineage>
        <taxon>Bacteria</taxon>
        <taxon>Thermotogati</taxon>
        <taxon>Thermotogota</taxon>
        <taxon>Thermotogae</taxon>
        <taxon>Petrotogales</taxon>
        <taxon>Petrotogaceae</taxon>
        <taxon>Marinitoga</taxon>
    </lineage>
</organism>